<evidence type="ECO:0000256" key="6">
    <source>
        <dbReference type="ARBA" id="ARBA00022781"/>
    </source>
</evidence>
<evidence type="ECO:0000256" key="8">
    <source>
        <dbReference type="ARBA" id="ARBA00023065"/>
    </source>
</evidence>
<feature type="transmembrane region" description="Helical" evidence="11">
    <location>
        <begin position="235"/>
        <end position="267"/>
    </location>
</feature>
<comment type="similarity">
    <text evidence="2 11 12">Belongs to the ATPase A chain family.</text>
</comment>
<evidence type="ECO:0000256" key="1">
    <source>
        <dbReference type="ARBA" id="ARBA00004141"/>
    </source>
</evidence>
<evidence type="ECO:0000256" key="5">
    <source>
        <dbReference type="ARBA" id="ARBA00022692"/>
    </source>
</evidence>
<accession>A0A411YD13</accession>
<dbReference type="PROSITE" id="PS00449">
    <property type="entry name" value="ATPASE_A"/>
    <property type="match status" value="1"/>
</dbReference>
<dbReference type="CDD" id="cd00310">
    <property type="entry name" value="ATP-synt_Fo_a_6"/>
    <property type="match status" value="1"/>
</dbReference>
<dbReference type="GO" id="GO:0042777">
    <property type="term" value="P:proton motive force-driven plasma membrane ATP synthesis"/>
    <property type="evidence" value="ECO:0007669"/>
    <property type="project" value="TreeGrafter"/>
</dbReference>
<keyword evidence="5 11" id="KW-0812">Transmembrane</keyword>
<evidence type="ECO:0000256" key="12">
    <source>
        <dbReference type="RuleBase" id="RU000483"/>
    </source>
</evidence>
<dbReference type="AlphaFoldDB" id="A0A411YD13"/>
<dbReference type="GO" id="GO:0046933">
    <property type="term" value="F:proton-transporting ATP synthase activity, rotational mechanism"/>
    <property type="evidence" value="ECO:0007669"/>
    <property type="project" value="UniProtKB-UniRule"/>
</dbReference>
<gene>
    <name evidence="11 13" type="primary">atpB</name>
    <name evidence="13" type="ORF">ER308_05915</name>
</gene>
<evidence type="ECO:0000256" key="11">
    <source>
        <dbReference type="HAMAP-Rule" id="MF_01393"/>
    </source>
</evidence>
<dbReference type="NCBIfam" id="TIGR01131">
    <property type="entry name" value="ATP_synt_6_or_A"/>
    <property type="match status" value="1"/>
</dbReference>
<keyword evidence="4 11" id="KW-0138">CF(0)</keyword>
<evidence type="ECO:0000256" key="9">
    <source>
        <dbReference type="ARBA" id="ARBA00023136"/>
    </source>
</evidence>
<dbReference type="Proteomes" id="UP000291469">
    <property type="component" value="Chromosome"/>
</dbReference>
<evidence type="ECO:0000313" key="14">
    <source>
        <dbReference type="Proteomes" id="UP000291469"/>
    </source>
</evidence>
<dbReference type="KEGG" id="erz:ER308_05915"/>
<dbReference type="PANTHER" id="PTHR42823:SF3">
    <property type="entry name" value="ATP SYNTHASE SUBUNIT A, CHLOROPLASTIC"/>
    <property type="match status" value="1"/>
</dbReference>
<protein>
    <recommendedName>
        <fullName evidence="11 12">ATP synthase subunit a</fullName>
    </recommendedName>
    <alternativeName>
        <fullName evidence="11">ATP synthase F0 sector subunit a</fullName>
    </alternativeName>
    <alternativeName>
        <fullName evidence="11">F-ATPase subunit 6</fullName>
    </alternativeName>
</protein>
<keyword evidence="3 11" id="KW-0813">Transport</keyword>
<keyword evidence="10 11" id="KW-0066">ATP synthesis</keyword>
<keyword evidence="7 11" id="KW-1133">Transmembrane helix</keyword>
<evidence type="ECO:0000313" key="13">
    <source>
        <dbReference type="EMBL" id="QBI19121.1"/>
    </source>
</evidence>
<feature type="transmembrane region" description="Helical" evidence="11">
    <location>
        <begin position="105"/>
        <end position="124"/>
    </location>
</feature>
<keyword evidence="6 11" id="KW-0375">Hydrogen ion transport</keyword>
<feature type="transmembrane region" description="Helical" evidence="11">
    <location>
        <begin position="176"/>
        <end position="195"/>
    </location>
</feature>
<dbReference type="InterPro" id="IPR000568">
    <property type="entry name" value="ATP_synth_F0_asu"/>
</dbReference>
<dbReference type="Gene3D" id="1.20.120.220">
    <property type="entry name" value="ATP synthase, F0 complex, subunit A"/>
    <property type="match status" value="1"/>
</dbReference>
<comment type="subcellular location">
    <subcellularLocation>
        <location evidence="11 12">Cell membrane</location>
        <topology evidence="11 12">Multi-pass membrane protein</topology>
    </subcellularLocation>
    <subcellularLocation>
        <location evidence="1">Membrane</location>
        <topology evidence="1">Multi-pass membrane protein</topology>
    </subcellularLocation>
</comment>
<keyword evidence="14" id="KW-1185">Reference proteome</keyword>
<evidence type="ECO:0000256" key="3">
    <source>
        <dbReference type="ARBA" id="ARBA00022448"/>
    </source>
</evidence>
<name>A0A411YD13_9ACTN</name>
<sequence>MTFTSLPVLAAAEWGGEFEGALDDINALFDFPPVIELSIAGLDLSINRTILIAWFMTLVVAVLFGLAFRKPEIVPGKLQAACEAIVDFVRNGIALEIIGQRGLKFVPLLTTMLVTIFLLNLAKITPFIMMPPTSRMAWPFFFALLAWVIYLVVGFREHGVLGYLKQNAFPEGVPKVAYVLITPIELLTVIVLRPFTLAIRLFANMVAGHILVVLTLVAIHVFLHPAQGFGIGIGVFALAASPVVFAFELLIISLQAYIFTLLTAVYIDSSLEAH</sequence>
<dbReference type="InterPro" id="IPR023011">
    <property type="entry name" value="ATP_synth_F0_asu_AS"/>
</dbReference>
<dbReference type="Pfam" id="PF00119">
    <property type="entry name" value="ATP-synt_A"/>
    <property type="match status" value="1"/>
</dbReference>
<feature type="transmembrane region" description="Helical" evidence="11">
    <location>
        <begin position="50"/>
        <end position="68"/>
    </location>
</feature>
<dbReference type="InterPro" id="IPR035908">
    <property type="entry name" value="F0_ATP_A_sf"/>
</dbReference>
<dbReference type="PANTHER" id="PTHR42823">
    <property type="entry name" value="ATP SYNTHASE SUBUNIT A, CHLOROPLASTIC"/>
    <property type="match status" value="1"/>
</dbReference>
<proteinExistence type="inferred from homology"/>
<organism evidence="13 14">
    <name type="scientific">Egibacter rhizosphaerae</name>
    <dbReference type="NCBI Taxonomy" id="1670831"/>
    <lineage>
        <taxon>Bacteria</taxon>
        <taxon>Bacillati</taxon>
        <taxon>Actinomycetota</taxon>
        <taxon>Nitriliruptoria</taxon>
        <taxon>Egibacterales</taxon>
        <taxon>Egibacteraceae</taxon>
        <taxon>Egibacter</taxon>
    </lineage>
</organism>
<evidence type="ECO:0000256" key="4">
    <source>
        <dbReference type="ARBA" id="ARBA00022547"/>
    </source>
</evidence>
<comment type="function">
    <text evidence="11 12">Key component of the proton channel; it plays a direct role in the translocation of protons across the membrane.</text>
</comment>
<dbReference type="InterPro" id="IPR045082">
    <property type="entry name" value="ATP_syn_F0_a_bact/chloroplast"/>
</dbReference>
<dbReference type="GO" id="GO:0005886">
    <property type="term" value="C:plasma membrane"/>
    <property type="evidence" value="ECO:0007669"/>
    <property type="project" value="UniProtKB-SubCell"/>
</dbReference>
<evidence type="ECO:0000256" key="7">
    <source>
        <dbReference type="ARBA" id="ARBA00022989"/>
    </source>
</evidence>
<feature type="transmembrane region" description="Helical" evidence="11">
    <location>
        <begin position="201"/>
        <end position="223"/>
    </location>
</feature>
<keyword evidence="8 11" id="KW-0406">Ion transport</keyword>
<dbReference type="EMBL" id="CP036402">
    <property type="protein sequence ID" value="QBI19121.1"/>
    <property type="molecule type" value="Genomic_DNA"/>
</dbReference>
<evidence type="ECO:0000256" key="2">
    <source>
        <dbReference type="ARBA" id="ARBA00006810"/>
    </source>
</evidence>
<dbReference type="PRINTS" id="PR00123">
    <property type="entry name" value="ATPASEA"/>
</dbReference>
<keyword evidence="11" id="KW-1003">Cell membrane</keyword>
<dbReference type="OrthoDB" id="9809130at2"/>
<dbReference type="SUPFAM" id="SSF81336">
    <property type="entry name" value="F1F0 ATP synthase subunit A"/>
    <property type="match status" value="1"/>
</dbReference>
<dbReference type="HAMAP" id="MF_01393">
    <property type="entry name" value="ATP_synth_a_bact"/>
    <property type="match status" value="1"/>
</dbReference>
<dbReference type="RefSeq" id="WP_131154118.1">
    <property type="nucleotide sequence ID" value="NZ_CP036402.1"/>
</dbReference>
<keyword evidence="9 11" id="KW-0472">Membrane</keyword>
<evidence type="ECO:0000256" key="10">
    <source>
        <dbReference type="ARBA" id="ARBA00023310"/>
    </source>
</evidence>
<feature type="transmembrane region" description="Helical" evidence="11">
    <location>
        <begin position="136"/>
        <end position="155"/>
    </location>
</feature>
<dbReference type="GO" id="GO:0045259">
    <property type="term" value="C:proton-transporting ATP synthase complex"/>
    <property type="evidence" value="ECO:0007669"/>
    <property type="project" value="UniProtKB-KW"/>
</dbReference>
<reference evidence="13 14" key="1">
    <citation type="submission" date="2019-01" db="EMBL/GenBank/DDBJ databases">
        <title>Egibacter rhizosphaerae EGI 80759T.</title>
        <authorList>
            <person name="Chen D.-D."/>
            <person name="Tian Y."/>
            <person name="Jiao J.-Y."/>
            <person name="Zhang X.-T."/>
            <person name="Zhang Y.-G."/>
            <person name="Zhang Y."/>
            <person name="Xiao M."/>
            <person name="Shu W.-S."/>
            <person name="Li W.-J."/>
        </authorList>
    </citation>
    <scope>NUCLEOTIDE SEQUENCE [LARGE SCALE GENOMIC DNA]</scope>
    <source>
        <strain evidence="13 14">EGI 80759</strain>
    </source>
</reference>